<dbReference type="InterPro" id="IPR001544">
    <property type="entry name" value="Aminotrans_IV"/>
</dbReference>
<dbReference type="PROSITE" id="PS00770">
    <property type="entry name" value="AA_TRANSFER_CLASS_4"/>
    <property type="match status" value="1"/>
</dbReference>
<dbReference type="AlphaFoldDB" id="A0A0Q0QNU3"/>
<dbReference type="Gene3D" id="3.20.10.10">
    <property type="entry name" value="D-amino Acid Aminotransferase, subunit A, domain 2"/>
    <property type="match status" value="1"/>
</dbReference>
<sequence>MGGSAEQGGLRDGAPADVRLIETMLWAPGEGVALILHHLARLEAGCRKLGIDCDLWRVEQMIETVSAAEPLRLRLTVGLDGGPELTTAPLPKAKALWRVGLAEGRVASDDPWRQVKSTERHFYDRVRAELPAAWDEAIFLNERNEVVEGTITNVFLWRDNLLWTPPLRCGALPGVLRAKLLATGRAREAVLRWSDLAEGRFFLGNALRGLVPAEVI</sequence>
<dbReference type="Proteomes" id="UP000183812">
    <property type="component" value="Unassembled WGS sequence"/>
</dbReference>
<dbReference type="RefSeq" id="WP_055209003.1">
    <property type="nucleotide sequence ID" value="NZ_CP061202.1"/>
</dbReference>
<accession>A0A0Q0QNU3</accession>
<name>A0A0Q0QNU3_RHOCA</name>
<dbReference type="GO" id="GO:0016829">
    <property type="term" value="F:lyase activity"/>
    <property type="evidence" value="ECO:0007669"/>
    <property type="project" value="UniProtKB-KW"/>
</dbReference>
<comment type="cofactor">
    <cofactor evidence="1 6">
        <name>pyridoxal 5'-phosphate</name>
        <dbReference type="ChEBI" id="CHEBI:597326"/>
    </cofactor>
</comment>
<dbReference type="SUPFAM" id="SSF56752">
    <property type="entry name" value="D-aminoacid aminotransferase-like PLP-dependent enzymes"/>
    <property type="match status" value="1"/>
</dbReference>
<dbReference type="InterPro" id="IPR018300">
    <property type="entry name" value="Aminotrans_IV_CS"/>
</dbReference>
<evidence type="ECO:0000256" key="1">
    <source>
        <dbReference type="ARBA" id="ARBA00001933"/>
    </source>
</evidence>
<keyword evidence="7" id="KW-0456">Lyase</keyword>
<keyword evidence="4 6" id="KW-0663">Pyridoxal phosphate</keyword>
<evidence type="ECO:0000256" key="6">
    <source>
        <dbReference type="RuleBase" id="RU004516"/>
    </source>
</evidence>
<evidence type="ECO:0000313" key="8">
    <source>
        <dbReference type="Proteomes" id="UP000183812"/>
    </source>
</evidence>
<evidence type="ECO:0000256" key="2">
    <source>
        <dbReference type="ARBA" id="ARBA00009320"/>
    </source>
</evidence>
<proteinExistence type="inferred from homology"/>
<dbReference type="NCBIfam" id="NF005729">
    <property type="entry name" value="PRK07546.1-3"/>
    <property type="match status" value="1"/>
</dbReference>
<dbReference type="InterPro" id="IPR043131">
    <property type="entry name" value="BCAT-like_N"/>
</dbReference>
<dbReference type="InterPro" id="IPR036038">
    <property type="entry name" value="Aminotransferase-like"/>
</dbReference>
<reference evidence="7 8" key="1">
    <citation type="submission" date="2016-10" db="EMBL/GenBank/DDBJ databases">
        <authorList>
            <person name="de Groot N.N."/>
        </authorList>
    </citation>
    <scope>NUCLEOTIDE SEQUENCE [LARGE SCALE GENOMIC DNA]</scope>
    <source>
        <strain evidence="8">DSM 938 / 37b4</strain>
    </source>
</reference>
<evidence type="ECO:0000256" key="3">
    <source>
        <dbReference type="ARBA" id="ARBA00014472"/>
    </source>
</evidence>
<dbReference type="Gene3D" id="3.30.470.10">
    <property type="match status" value="1"/>
</dbReference>
<evidence type="ECO:0000256" key="4">
    <source>
        <dbReference type="ARBA" id="ARBA00022898"/>
    </source>
</evidence>
<protein>
    <recommendedName>
        <fullName evidence="3">Probable branched-chain-amino-acid aminotransferase</fullName>
    </recommendedName>
</protein>
<evidence type="ECO:0000256" key="5">
    <source>
        <dbReference type="RuleBase" id="RU004106"/>
    </source>
</evidence>
<evidence type="ECO:0000313" key="7">
    <source>
        <dbReference type="EMBL" id="SDF57941.1"/>
    </source>
</evidence>
<gene>
    <name evidence="7" type="ORF">SAMN04244550_02466</name>
</gene>
<dbReference type="InterPro" id="IPR043132">
    <property type="entry name" value="BCAT-like_C"/>
</dbReference>
<dbReference type="OrthoDB" id="9809239at2"/>
<dbReference type="EMBL" id="FNAY01000013">
    <property type="protein sequence ID" value="SDF57941.1"/>
    <property type="molecule type" value="Genomic_DNA"/>
</dbReference>
<organism evidence="7 8">
    <name type="scientific">Rhodobacter capsulatus</name>
    <name type="common">Rhodopseudomonas capsulata</name>
    <dbReference type="NCBI Taxonomy" id="1061"/>
    <lineage>
        <taxon>Bacteria</taxon>
        <taxon>Pseudomonadati</taxon>
        <taxon>Pseudomonadota</taxon>
        <taxon>Alphaproteobacteria</taxon>
        <taxon>Rhodobacterales</taxon>
        <taxon>Rhodobacter group</taxon>
        <taxon>Rhodobacter</taxon>
    </lineage>
</organism>
<dbReference type="Pfam" id="PF01063">
    <property type="entry name" value="Aminotran_4"/>
    <property type="match status" value="1"/>
</dbReference>
<comment type="similarity">
    <text evidence="2 5">Belongs to the class-IV pyridoxal-phosphate-dependent aminotransferase family.</text>
</comment>